<dbReference type="GO" id="GO:0005840">
    <property type="term" value="C:ribosome"/>
    <property type="evidence" value="ECO:0007669"/>
    <property type="project" value="UniProtKB-KW"/>
</dbReference>
<evidence type="ECO:0000256" key="4">
    <source>
        <dbReference type="ARBA" id="ARBA00023128"/>
    </source>
</evidence>
<dbReference type="GO" id="GO:0005739">
    <property type="term" value="C:mitochondrion"/>
    <property type="evidence" value="ECO:0007669"/>
    <property type="project" value="UniProtKB-SubCell"/>
</dbReference>
<dbReference type="OrthoDB" id="6495301at2759"/>
<feature type="compositionally biased region" description="Basic residues" evidence="7">
    <location>
        <begin position="90"/>
        <end position="108"/>
    </location>
</feature>
<dbReference type="GO" id="GO:1990904">
    <property type="term" value="C:ribonucleoprotein complex"/>
    <property type="evidence" value="ECO:0007669"/>
    <property type="project" value="UniProtKB-KW"/>
</dbReference>
<organism evidence="8 9">
    <name type="scientific">Furculomyces boomerangus</name>
    <dbReference type="NCBI Taxonomy" id="61424"/>
    <lineage>
        <taxon>Eukaryota</taxon>
        <taxon>Fungi</taxon>
        <taxon>Fungi incertae sedis</taxon>
        <taxon>Zoopagomycota</taxon>
        <taxon>Kickxellomycotina</taxon>
        <taxon>Harpellomycetes</taxon>
        <taxon>Harpellales</taxon>
        <taxon>Harpellaceae</taxon>
        <taxon>Furculomyces</taxon>
    </lineage>
</organism>
<keyword evidence="5" id="KW-0687">Ribonucleoprotein</keyword>
<reference evidence="8 9" key="1">
    <citation type="journal article" date="2018" name="MBio">
        <title>Comparative Genomics Reveals the Core Gene Toolbox for the Fungus-Insect Symbiosis.</title>
        <authorList>
            <person name="Wang Y."/>
            <person name="Stata M."/>
            <person name="Wang W."/>
            <person name="Stajich J.E."/>
            <person name="White M.M."/>
            <person name="Moncalvo J.M."/>
        </authorList>
    </citation>
    <scope>NUCLEOTIDE SEQUENCE [LARGE SCALE GENOMIC DNA]</scope>
    <source>
        <strain evidence="8 9">AUS-77-4</strain>
    </source>
</reference>
<comment type="subcellular location">
    <subcellularLocation>
        <location evidence="1">Mitochondrion</location>
    </subcellularLocation>
</comment>
<protein>
    <recommendedName>
        <fullName evidence="6">Small ribosomal subunit protein mS33</fullName>
    </recommendedName>
</protein>
<dbReference type="STRING" id="61424.A0A2T9YKG0"/>
<keyword evidence="3" id="KW-0689">Ribosomal protein</keyword>
<evidence type="ECO:0000256" key="2">
    <source>
        <dbReference type="ARBA" id="ARBA00008970"/>
    </source>
</evidence>
<sequence length="108" mass="12548">MASLHLRRLELAKISARIFNKTINPTFSRIGRKMLEQKPSSISIGNYYPTDEVYQSSKFRHFRNEFKDMAFKPVDFDEIDRLQANDALKRRGKGAPKKGNGKRSTKKK</sequence>
<dbReference type="Pfam" id="PF08293">
    <property type="entry name" value="MRP-S33"/>
    <property type="match status" value="1"/>
</dbReference>
<evidence type="ECO:0000313" key="9">
    <source>
        <dbReference type="Proteomes" id="UP000245699"/>
    </source>
</evidence>
<dbReference type="EMBL" id="MBFT01000346">
    <property type="protein sequence ID" value="PVU92815.1"/>
    <property type="molecule type" value="Genomic_DNA"/>
</dbReference>
<evidence type="ECO:0000313" key="8">
    <source>
        <dbReference type="EMBL" id="PVU92815.1"/>
    </source>
</evidence>
<evidence type="ECO:0000256" key="1">
    <source>
        <dbReference type="ARBA" id="ARBA00004173"/>
    </source>
</evidence>
<evidence type="ECO:0000256" key="6">
    <source>
        <dbReference type="ARBA" id="ARBA00035132"/>
    </source>
</evidence>
<evidence type="ECO:0000256" key="7">
    <source>
        <dbReference type="SAM" id="MobiDB-lite"/>
    </source>
</evidence>
<dbReference type="PANTHER" id="PTHR13362">
    <property type="entry name" value="MITOCHONDRIAL RIBOSOMAL PROTEIN S33"/>
    <property type="match status" value="1"/>
</dbReference>
<dbReference type="PANTHER" id="PTHR13362:SF2">
    <property type="entry name" value="SMALL RIBOSOMAL SUBUNIT PROTEIN MS33"/>
    <property type="match status" value="1"/>
</dbReference>
<dbReference type="AlphaFoldDB" id="A0A2T9YKG0"/>
<evidence type="ECO:0000256" key="5">
    <source>
        <dbReference type="ARBA" id="ARBA00023274"/>
    </source>
</evidence>
<comment type="similarity">
    <text evidence="2">Belongs to the mitochondrion-specific ribosomal protein mS33 family.</text>
</comment>
<gene>
    <name evidence="8" type="ORF">BB559_003575</name>
</gene>
<evidence type="ECO:0000256" key="3">
    <source>
        <dbReference type="ARBA" id="ARBA00022980"/>
    </source>
</evidence>
<accession>A0A2T9YKG0</accession>
<comment type="caution">
    <text evidence="8">The sequence shown here is derived from an EMBL/GenBank/DDBJ whole genome shotgun (WGS) entry which is preliminary data.</text>
</comment>
<dbReference type="InterPro" id="IPR013219">
    <property type="entry name" value="Ribosomal_mS33"/>
</dbReference>
<name>A0A2T9YKG0_9FUNG</name>
<keyword evidence="4" id="KW-0496">Mitochondrion</keyword>
<feature type="region of interest" description="Disordered" evidence="7">
    <location>
        <begin position="85"/>
        <end position="108"/>
    </location>
</feature>
<dbReference type="Proteomes" id="UP000245699">
    <property type="component" value="Unassembled WGS sequence"/>
</dbReference>
<keyword evidence="9" id="KW-1185">Reference proteome</keyword>
<proteinExistence type="inferred from homology"/>